<protein>
    <submittedName>
        <fullName evidence="2">DHHC family palmitoyltransferase</fullName>
        <ecNumber evidence="2">2.3.1.225</ecNumber>
    </submittedName>
</protein>
<evidence type="ECO:0000313" key="3">
    <source>
        <dbReference type="Proteomes" id="UP001224775"/>
    </source>
</evidence>
<evidence type="ECO:0000256" key="1">
    <source>
        <dbReference type="SAM" id="Phobius"/>
    </source>
</evidence>
<comment type="caution">
    <text evidence="2">The sequence shown here is derived from an EMBL/GenBank/DDBJ whole genome shotgun (WGS) entry which is preliminary data.</text>
</comment>
<dbReference type="EC" id="2.3.1.225" evidence="2"/>
<keyword evidence="1" id="KW-1133">Transmembrane helix</keyword>
<dbReference type="EMBL" id="JATAAI010000001">
    <property type="protein sequence ID" value="KAK1748847.1"/>
    <property type="molecule type" value="Genomic_DNA"/>
</dbReference>
<dbReference type="AlphaFoldDB" id="A0AAD8YMQ6"/>
<keyword evidence="1" id="KW-0472">Membrane</keyword>
<keyword evidence="3" id="KW-1185">Reference proteome</keyword>
<sequence>MRASTAQQQYDNMFLNSGEQTKPGCDAMMNSDSMIIFTLLVIVTILFFFFTCCMLIEQGEAVDTNMSKIARMKTRAGLSNADEYRPVATEFNEVFGGEHPTLSWHWFLPLPVRFPEWARDNVLGYEYNSTFPPVPYQEPSDTDAESVASRGSSVSLGRMSVTSDRDLGDVESDIENVYVGGGVTLDQDSSSVKKRSTTASIT</sequence>
<keyword evidence="2" id="KW-0808">Transferase</keyword>
<gene>
    <name evidence="2" type="ORF">QTG54_000786</name>
</gene>
<keyword evidence="2" id="KW-0012">Acyltransferase</keyword>
<feature type="transmembrane region" description="Helical" evidence="1">
    <location>
        <begin position="34"/>
        <end position="56"/>
    </location>
</feature>
<name>A0AAD8YMQ6_9STRA</name>
<keyword evidence="1" id="KW-0812">Transmembrane</keyword>
<dbReference type="Proteomes" id="UP001224775">
    <property type="component" value="Unassembled WGS sequence"/>
</dbReference>
<evidence type="ECO:0000313" key="2">
    <source>
        <dbReference type="EMBL" id="KAK1748847.1"/>
    </source>
</evidence>
<dbReference type="GO" id="GO:0019706">
    <property type="term" value="F:protein-cysteine S-palmitoyltransferase activity"/>
    <property type="evidence" value="ECO:0007669"/>
    <property type="project" value="UniProtKB-EC"/>
</dbReference>
<proteinExistence type="predicted"/>
<accession>A0AAD8YMQ6</accession>
<reference evidence="2" key="1">
    <citation type="submission" date="2023-06" db="EMBL/GenBank/DDBJ databases">
        <title>Survivors Of The Sea: Transcriptome response of Skeletonema marinoi to long-term dormancy.</title>
        <authorList>
            <person name="Pinder M.I.M."/>
            <person name="Kourtchenko O."/>
            <person name="Robertson E.K."/>
            <person name="Larsson T."/>
            <person name="Maumus F."/>
            <person name="Osuna-Cruz C.M."/>
            <person name="Vancaester E."/>
            <person name="Stenow R."/>
            <person name="Vandepoele K."/>
            <person name="Ploug H."/>
            <person name="Bruchert V."/>
            <person name="Godhe A."/>
            <person name="Topel M."/>
        </authorList>
    </citation>
    <scope>NUCLEOTIDE SEQUENCE</scope>
    <source>
        <strain evidence="2">R05AC</strain>
    </source>
</reference>
<organism evidence="2 3">
    <name type="scientific">Skeletonema marinoi</name>
    <dbReference type="NCBI Taxonomy" id="267567"/>
    <lineage>
        <taxon>Eukaryota</taxon>
        <taxon>Sar</taxon>
        <taxon>Stramenopiles</taxon>
        <taxon>Ochrophyta</taxon>
        <taxon>Bacillariophyta</taxon>
        <taxon>Coscinodiscophyceae</taxon>
        <taxon>Thalassiosirophycidae</taxon>
        <taxon>Thalassiosirales</taxon>
        <taxon>Skeletonemataceae</taxon>
        <taxon>Skeletonema</taxon>
        <taxon>Skeletonema marinoi-dohrnii complex</taxon>
    </lineage>
</organism>